<feature type="signal peptide" evidence="4">
    <location>
        <begin position="1"/>
        <end position="21"/>
    </location>
</feature>
<protein>
    <submittedName>
        <fullName evidence="5">Uncharacterized protein</fullName>
    </submittedName>
</protein>
<reference evidence="5 6" key="1">
    <citation type="submission" date="2019-03" db="EMBL/GenBank/DDBJ databases">
        <title>Genomic Encyclopedia of Type Strains, Phase IV (KMG-IV): sequencing the most valuable type-strain genomes for metagenomic binning, comparative biology and taxonomic classification.</title>
        <authorList>
            <person name="Goeker M."/>
        </authorList>
    </citation>
    <scope>NUCLEOTIDE SEQUENCE [LARGE SCALE GENOMIC DNA]</scope>
    <source>
        <strain evidence="5 6">DSM 103792</strain>
    </source>
</reference>
<dbReference type="AlphaFoldDB" id="A0A4R6UMM8"/>
<keyword evidence="1" id="KW-0677">Repeat</keyword>
<keyword evidence="4" id="KW-0732">Signal</keyword>
<feature type="chain" id="PRO_5020777297" evidence="4">
    <location>
        <begin position="22"/>
        <end position="423"/>
    </location>
</feature>
<organism evidence="5 6">
    <name type="scientific">Permianibacter aggregans</name>
    <dbReference type="NCBI Taxonomy" id="1510150"/>
    <lineage>
        <taxon>Bacteria</taxon>
        <taxon>Pseudomonadati</taxon>
        <taxon>Pseudomonadota</taxon>
        <taxon>Gammaproteobacteria</taxon>
        <taxon>Pseudomonadales</taxon>
        <taxon>Pseudomonadaceae</taxon>
        <taxon>Permianibacter</taxon>
    </lineage>
</organism>
<dbReference type="RefSeq" id="WP_133591581.1">
    <property type="nucleotide sequence ID" value="NZ_CP037953.1"/>
</dbReference>
<evidence type="ECO:0000313" key="6">
    <source>
        <dbReference type="Proteomes" id="UP000295375"/>
    </source>
</evidence>
<dbReference type="EMBL" id="SNYM01000012">
    <property type="protein sequence ID" value="TDQ46819.1"/>
    <property type="molecule type" value="Genomic_DNA"/>
</dbReference>
<dbReference type="InterPro" id="IPR011990">
    <property type="entry name" value="TPR-like_helical_dom_sf"/>
</dbReference>
<name>A0A4R6UMM8_9GAMM</name>
<evidence type="ECO:0000256" key="2">
    <source>
        <dbReference type="ARBA" id="ARBA00022803"/>
    </source>
</evidence>
<dbReference type="SMART" id="SM00028">
    <property type="entry name" value="TPR"/>
    <property type="match status" value="3"/>
</dbReference>
<comment type="caution">
    <text evidence="5">The sequence shown here is derived from an EMBL/GenBank/DDBJ whole genome shotgun (WGS) entry which is preliminary data.</text>
</comment>
<evidence type="ECO:0000256" key="3">
    <source>
        <dbReference type="PROSITE-ProRule" id="PRU00339"/>
    </source>
</evidence>
<keyword evidence="2 3" id="KW-0802">TPR repeat</keyword>
<dbReference type="Gene3D" id="1.25.40.10">
    <property type="entry name" value="Tetratricopeptide repeat domain"/>
    <property type="match status" value="2"/>
</dbReference>
<sequence>MWKSACLGLCGLALSAAPAMALDTKLSASCKPVKPEIDISKIERKIQLPQESTYKAMQKAQDPIGREAYDEALAILLPVIERNEDRAYDNAWVRTQVSFIYASKKQWNKAIEHSRAALSKNILSATQELQIRNNMMYFYLAAENYAKALEAALEYFKYAPSPTADNLALLASVYFEAGKKREAVCPLHQAINMSKDVKKSWYDFFYSLHAELQDFEGATTVLMEALPKYPDTKIYWQQLPQLLLRLSRDTEALAIMELADKQGMLEKESEFKNLSALYSQFEAPYKSAETLQQAVKEGKVKADEKIWKQIGQNWSLAREYRKAIEAYGEAAKFANDGTYFQYQGEIHSELENWKEASTAFNSALDKGGLKDPGRVYLNLGIAQYNSGNTNAALSTLEKATKYEKTRGHAAQWIQFINMKIAAR</sequence>
<accession>A0A4R6UMM8</accession>
<keyword evidence="6" id="KW-1185">Reference proteome</keyword>
<dbReference type="PROSITE" id="PS50005">
    <property type="entry name" value="TPR"/>
    <property type="match status" value="1"/>
</dbReference>
<dbReference type="SUPFAM" id="SSF48452">
    <property type="entry name" value="TPR-like"/>
    <property type="match status" value="2"/>
</dbReference>
<feature type="repeat" description="TPR" evidence="3">
    <location>
        <begin position="373"/>
        <end position="406"/>
    </location>
</feature>
<dbReference type="InterPro" id="IPR019734">
    <property type="entry name" value="TPR_rpt"/>
</dbReference>
<evidence type="ECO:0000256" key="1">
    <source>
        <dbReference type="ARBA" id="ARBA00022737"/>
    </source>
</evidence>
<proteinExistence type="predicted"/>
<dbReference type="PANTHER" id="PTHR44186:SF1">
    <property type="entry name" value="BARDET-BIEDL SYNDROME 4 PROTEIN"/>
    <property type="match status" value="1"/>
</dbReference>
<evidence type="ECO:0000313" key="5">
    <source>
        <dbReference type="EMBL" id="TDQ46819.1"/>
    </source>
</evidence>
<dbReference type="PANTHER" id="PTHR44186">
    <property type="match status" value="1"/>
</dbReference>
<dbReference type="OrthoDB" id="5829198at2"/>
<gene>
    <name evidence="5" type="ORF">EV696_11281</name>
</gene>
<dbReference type="Proteomes" id="UP000295375">
    <property type="component" value="Unassembled WGS sequence"/>
</dbReference>
<evidence type="ECO:0000256" key="4">
    <source>
        <dbReference type="SAM" id="SignalP"/>
    </source>
</evidence>